<proteinExistence type="predicted"/>
<dbReference type="OrthoDB" id="4526356at2759"/>
<dbReference type="Proteomes" id="UP001152646">
    <property type="component" value="Unassembled WGS sequence"/>
</dbReference>
<evidence type="ECO:0000256" key="1">
    <source>
        <dbReference type="SAM" id="MobiDB-lite"/>
    </source>
</evidence>
<name>A0A9W4NFE8_9EURO</name>
<feature type="region of interest" description="Disordered" evidence="1">
    <location>
        <begin position="20"/>
        <end position="39"/>
    </location>
</feature>
<organism evidence="2 3">
    <name type="scientific">Penicillium salamii</name>
    <dbReference type="NCBI Taxonomy" id="1612424"/>
    <lineage>
        <taxon>Eukaryota</taxon>
        <taxon>Fungi</taxon>
        <taxon>Dikarya</taxon>
        <taxon>Ascomycota</taxon>
        <taxon>Pezizomycotina</taxon>
        <taxon>Eurotiomycetes</taxon>
        <taxon>Eurotiomycetidae</taxon>
        <taxon>Eurotiales</taxon>
        <taxon>Aspergillaceae</taxon>
        <taxon>Penicillium</taxon>
    </lineage>
</organism>
<accession>A0A9W4NFE8</accession>
<gene>
    <name evidence="2" type="ORF">PSALAMII_LOCUS3731</name>
</gene>
<evidence type="ECO:0000313" key="2">
    <source>
        <dbReference type="EMBL" id="CAG8359404.1"/>
    </source>
</evidence>
<protein>
    <submittedName>
        <fullName evidence="2">Uncharacterized protein</fullName>
    </submittedName>
</protein>
<evidence type="ECO:0000313" key="3">
    <source>
        <dbReference type="Proteomes" id="UP001152646"/>
    </source>
</evidence>
<reference evidence="2" key="1">
    <citation type="submission" date="2021-07" db="EMBL/GenBank/DDBJ databases">
        <authorList>
            <person name="Branca A.L. A."/>
        </authorList>
    </citation>
    <scope>NUCLEOTIDE SEQUENCE</scope>
</reference>
<sequence length="112" mass="12895">MSVSGGKIAPLATVSNTVEQKRSYGTLEPSGETTDQKNPFLDPDVAEYWRTVYEKAQYECRHVFDPALTWPEEEERRLVRKLDWRICLWAVCDMLSSKVCLPELSIRINIST</sequence>
<dbReference type="AlphaFoldDB" id="A0A9W4NFE8"/>
<comment type="caution">
    <text evidence="2">The sequence shown here is derived from an EMBL/GenBank/DDBJ whole genome shotgun (WGS) entry which is preliminary data.</text>
</comment>
<dbReference type="EMBL" id="CAJVPA010000133">
    <property type="protein sequence ID" value="CAG8359404.1"/>
    <property type="molecule type" value="Genomic_DNA"/>
</dbReference>